<dbReference type="Proteomes" id="UP000694941">
    <property type="component" value="Unplaced"/>
</dbReference>
<evidence type="ECO:0000313" key="4">
    <source>
        <dbReference type="RefSeq" id="XP_013791273.1"/>
    </source>
</evidence>
<keyword evidence="3" id="KW-1185">Reference proteome</keyword>
<feature type="non-terminal residue" evidence="4">
    <location>
        <position position="368"/>
    </location>
</feature>
<reference evidence="4" key="1">
    <citation type="submission" date="2025-08" db="UniProtKB">
        <authorList>
            <consortium name="RefSeq"/>
        </authorList>
    </citation>
    <scope>IDENTIFICATION</scope>
    <source>
        <tissue evidence="4">Muscle</tissue>
    </source>
</reference>
<keyword evidence="1" id="KW-0472">Membrane</keyword>
<organism evidence="3 4">
    <name type="scientific">Limulus polyphemus</name>
    <name type="common">Atlantic horseshoe crab</name>
    <dbReference type="NCBI Taxonomy" id="6850"/>
    <lineage>
        <taxon>Eukaryota</taxon>
        <taxon>Metazoa</taxon>
        <taxon>Ecdysozoa</taxon>
        <taxon>Arthropoda</taxon>
        <taxon>Chelicerata</taxon>
        <taxon>Merostomata</taxon>
        <taxon>Xiphosura</taxon>
        <taxon>Limulidae</taxon>
        <taxon>Limulus</taxon>
    </lineage>
</organism>
<gene>
    <name evidence="4" type="primary">LOC106475121</name>
</gene>
<evidence type="ECO:0000259" key="2">
    <source>
        <dbReference type="Pfam" id="PF20413"/>
    </source>
</evidence>
<evidence type="ECO:0000256" key="1">
    <source>
        <dbReference type="SAM" id="Phobius"/>
    </source>
</evidence>
<feature type="domain" description="Bridge-like lipid transfer protein family member 1 N-terminal" evidence="2">
    <location>
        <begin position="34"/>
        <end position="367"/>
    </location>
</feature>
<evidence type="ECO:0000313" key="3">
    <source>
        <dbReference type="Proteomes" id="UP000694941"/>
    </source>
</evidence>
<name>A0ABM1BYV3_LIMPO</name>
<dbReference type="InterPro" id="IPR033616">
    <property type="entry name" value="BLTP1"/>
</dbReference>
<dbReference type="InterPro" id="IPR047104">
    <property type="entry name" value="BLTP1_N"/>
</dbReference>
<protein>
    <submittedName>
        <fullName evidence="4">Uncharacterized protein KIAA1109-like</fullName>
    </submittedName>
</protein>
<dbReference type="GeneID" id="106475121"/>
<accession>A0ABM1BYV3</accession>
<keyword evidence="1" id="KW-1133">Transmembrane helix</keyword>
<sequence>MDSTSSLMELSITSQAPPSPWNGTFPPLENLAMDSDFVWLLCALFTSISWVVYVTYYNSRVIGFIITKMLNRFVKKGYVKIGSFSISVLSGKIMFRDVAFMNEDFTVRAQDGWMIFRWWRPYVKKEITEDLSHSDTRLSILLNGFELHIYNRSHLYAHLEQQFGLEPEILPPGSEQYWQDSGMGDGNTEASAESGIDLAQQRRGSKWRDLIPVIKLDISTGRLVFGNRLLPTTLSINFEEARVVYTTKPASSRLDDFTHMIKCKAENFKVILADSLKYTGPSDEPPRYMGEGFVVLQSNFVDLYYYQDEAGLVPQEPEMVELANGDIIQQLTSPCWGLDIKCGKGTDFSYGPWADRQREHLYKFFFPQ</sequence>
<keyword evidence="1" id="KW-0812">Transmembrane</keyword>
<dbReference type="PANTHER" id="PTHR31640">
    <property type="entry name" value="TRANSMEMBRANE PROTEIN KIAA1109"/>
    <property type="match status" value="1"/>
</dbReference>
<feature type="transmembrane region" description="Helical" evidence="1">
    <location>
        <begin position="77"/>
        <end position="95"/>
    </location>
</feature>
<proteinExistence type="predicted"/>
<feature type="transmembrane region" description="Helical" evidence="1">
    <location>
        <begin position="37"/>
        <end position="56"/>
    </location>
</feature>
<dbReference type="RefSeq" id="XP_013791273.1">
    <property type="nucleotide sequence ID" value="XM_013935819.2"/>
</dbReference>
<dbReference type="PANTHER" id="PTHR31640:SF1">
    <property type="entry name" value="BRIDGE-LIKE LIPID TRANSFER PROTEIN FAMILY MEMBER 1"/>
    <property type="match status" value="1"/>
</dbReference>
<dbReference type="Pfam" id="PF20413">
    <property type="entry name" value="BLTP1_N"/>
    <property type="match status" value="1"/>
</dbReference>